<dbReference type="Proteomes" id="UP000616779">
    <property type="component" value="Unassembled WGS sequence"/>
</dbReference>
<sequence>MIYDNPPLENDRAYFINKEVVITKIVSTFHLAEVRYPSSSKTFVVDLRLLQSVEDKRNSISIKLLGGVFS</sequence>
<comment type="caution">
    <text evidence="1">The sequence shown here is derived from an EMBL/GenBank/DDBJ whole genome shotgun (WGS) entry which is preliminary data.</text>
</comment>
<evidence type="ECO:0000313" key="2">
    <source>
        <dbReference type="Proteomes" id="UP000616779"/>
    </source>
</evidence>
<keyword evidence="2" id="KW-1185">Reference proteome</keyword>
<gene>
    <name evidence="1" type="ORF">GC098_31315</name>
</gene>
<proteinExistence type="predicted"/>
<evidence type="ECO:0000313" key="1">
    <source>
        <dbReference type="EMBL" id="NOU75797.1"/>
    </source>
</evidence>
<dbReference type="EMBL" id="WHOA01000233">
    <property type="protein sequence ID" value="NOU75797.1"/>
    <property type="molecule type" value="Genomic_DNA"/>
</dbReference>
<accession>A0ABX1Y4H7</accession>
<name>A0ABX1Y4H7_9BACL</name>
<dbReference type="RefSeq" id="WP_171647786.1">
    <property type="nucleotide sequence ID" value="NZ_WHOA01000233.1"/>
</dbReference>
<protein>
    <submittedName>
        <fullName evidence="1">Uncharacterized protein</fullName>
    </submittedName>
</protein>
<reference evidence="1 2" key="1">
    <citation type="submission" date="2019-10" db="EMBL/GenBank/DDBJ databases">
        <title>Description of Paenibacillus terrestris sp. nov.</title>
        <authorList>
            <person name="Carlier A."/>
            <person name="Qi S."/>
        </authorList>
    </citation>
    <scope>NUCLEOTIDE SEQUENCE [LARGE SCALE GENOMIC DNA]</scope>
    <source>
        <strain evidence="1 2">LMG 31458</strain>
    </source>
</reference>
<organism evidence="1 2">
    <name type="scientific">Paenibacillus phytorum</name>
    <dbReference type="NCBI Taxonomy" id="2654977"/>
    <lineage>
        <taxon>Bacteria</taxon>
        <taxon>Bacillati</taxon>
        <taxon>Bacillota</taxon>
        <taxon>Bacilli</taxon>
        <taxon>Bacillales</taxon>
        <taxon>Paenibacillaceae</taxon>
        <taxon>Paenibacillus</taxon>
    </lineage>
</organism>